<dbReference type="AlphaFoldDB" id="A0AAV4QD21"/>
<protein>
    <submittedName>
        <fullName evidence="1">Uncharacterized protein</fullName>
    </submittedName>
</protein>
<dbReference type="Proteomes" id="UP001054837">
    <property type="component" value="Unassembled WGS sequence"/>
</dbReference>
<organism evidence="1 2">
    <name type="scientific">Caerostris darwini</name>
    <dbReference type="NCBI Taxonomy" id="1538125"/>
    <lineage>
        <taxon>Eukaryota</taxon>
        <taxon>Metazoa</taxon>
        <taxon>Ecdysozoa</taxon>
        <taxon>Arthropoda</taxon>
        <taxon>Chelicerata</taxon>
        <taxon>Arachnida</taxon>
        <taxon>Araneae</taxon>
        <taxon>Araneomorphae</taxon>
        <taxon>Entelegynae</taxon>
        <taxon>Araneoidea</taxon>
        <taxon>Araneidae</taxon>
        <taxon>Caerostris</taxon>
    </lineage>
</organism>
<keyword evidence="2" id="KW-1185">Reference proteome</keyword>
<accession>A0AAV4QD21</accession>
<comment type="caution">
    <text evidence="1">The sequence shown here is derived from an EMBL/GenBank/DDBJ whole genome shotgun (WGS) entry which is preliminary data.</text>
</comment>
<reference evidence="1 2" key="1">
    <citation type="submission" date="2021-06" db="EMBL/GenBank/DDBJ databases">
        <title>Caerostris darwini draft genome.</title>
        <authorList>
            <person name="Kono N."/>
            <person name="Arakawa K."/>
        </authorList>
    </citation>
    <scope>NUCLEOTIDE SEQUENCE [LARGE SCALE GENOMIC DNA]</scope>
</reference>
<dbReference type="EMBL" id="BPLQ01004331">
    <property type="protein sequence ID" value="GIY07335.1"/>
    <property type="molecule type" value="Genomic_DNA"/>
</dbReference>
<evidence type="ECO:0000313" key="2">
    <source>
        <dbReference type="Proteomes" id="UP001054837"/>
    </source>
</evidence>
<name>A0AAV4QD21_9ARAC</name>
<gene>
    <name evidence="1" type="ORF">CDAR_20761</name>
</gene>
<sequence>MQNNTRSPHFRKLSPKAVSGFVSLQSELMMPQKEDSQIGGEKSHLIGADGLDEIVSSESSEKRKCGLHGLLCCVSKSSTKDVYGYSFI</sequence>
<proteinExistence type="predicted"/>
<evidence type="ECO:0000313" key="1">
    <source>
        <dbReference type="EMBL" id="GIY07335.1"/>
    </source>
</evidence>